<feature type="region of interest" description="Disordered" evidence="2">
    <location>
        <begin position="905"/>
        <end position="957"/>
    </location>
</feature>
<feature type="coiled-coil region" evidence="1">
    <location>
        <begin position="44"/>
        <end position="103"/>
    </location>
</feature>
<feature type="coiled-coil region" evidence="1">
    <location>
        <begin position="286"/>
        <end position="349"/>
    </location>
</feature>
<gene>
    <name evidence="3" type="ORF">PsYK624_068320</name>
</gene>
<evidence type="ECO:0000256" key="2">
    <source>
        <dbReference type="SAM" id="MobiDB-lite"/>
    </source>
</evidence>
<protein>
    <submittedName>
        <fullName evidence="3">Uncharacterized protein</fullName>
    </submittedName>
</protein>
<dbReference type="Proteomes" id="UP000703269">
    <property type="component" value="Unassembled WGS sequence"/>
</dbReference>
<keyword evidence="4" id="KW-1185">Reference proteome</keyword>
<feature type="compositionally biased region" description="Low complexity" evidence="2">
    <location>
        <begin position="905"/>
        <end position="916"/>
    </location>
</feature>
<evidence type="ECO:0000313" key="4">
    <source>
        <dbReference type="Proteomes" id="UP000703269"/>
    </source>
</evidence>
<feature type="region of interest" description="Disordered" evidence="2">
    <location>
        <begin position="498"/>
        <end position="580"/>
    </location>
</feature>
<evidence type="ECO:0000256" key="1">
    <source>
        <dbReference type="SAM" id="Coils"/>
    </source>
</evidence>
<feature type="region of interest" description="Disordered" evidence="2">
    <location>
        <begin position="704"/>
        <end position="732"/>
    </location>
</feature>
<feature type="compositionally biased region" description="Basic and acidic residues" evidence="2">
    <location>
        <begin position="1033"/>
        <end position="1046"/>
    </location>
</feature>
<feature type="compositionally biased region" description="Polar residues" evidence="2">
    <location>
        <begin position="498"/>
        <end position="508"/>
    </location>
</feature>
<proteinExistence type="predicted"/>
<dbReference type="OrthoDB" id="2592022at2759"/>
<feature type="region of interest" description="Disordered" evidence="2">
    <location>
        <begin position="178"/>
        <end position="203"/>
    </location>
</feature>
<accession>A0A9P3LDS8</accession>
<comment type="caution">
    <text evidence="3">The sequence shown here is derived from an EMBL/GenBank/DDBJ whole genome shotgun (WGS) entry which is preliminary data.</text>
</comment>
<feature type="coiled-coil region" evidence="1">
    <location>
        <begin position="434"/>
        <end position="461"/>
    </location>
</feature>
<feature type="compositionally biased region" description="Low complexity" evidence="2">
    <location>
        <begin position="192"/>
        <end position="203"/>
    </location>
</feature>
<feature type="compositionally biased region" description="Low complexity" evidence="2">
    <location>
        <begin position="613"/>
        <end position="628"/>
    </location>
</feature>
<feature type="compositionally biased region" description="Polar residues" evidence="2">
    <location>
        <begin position="629"/>
        <end position="638"/>
    </location>
</feature>
<feature type="compositionally biased region" description="Polar residues" evidence="2">
    <location>
        <begin position="1016"/>
        <end position="1031"/>
    </location>
</feature>
<sequence length="1055" mass="114243">MSALQISEDHPLSLELASLRATVARYQHEAHAASVKLQRHSLDASHAIEQTHALQQENTRLREEVSVLKAHPDVAPHPAILQVSELSLALRRLSEQLTSTEATLLERTTDLTHARSDLQTAQSDSEAAHALTVQAYIQIDHEHQTQRELERRVRAAEEDRKLADLVVQEYADLVRSLEGRPAKTPPSPHAPATPASATESSASLVSSLAEGRLGLQRLLGEHHTETEKLASHITKLSDENEFLKTKLDVERKRSEADRESLAQVLLELDKQRIDDATATKMVSRYMKFSQSTIDSLQQAMENMKTRHTAAVATLNAQVEYLQKALSAERRQAEKLRNTLDELSEDINREAYGRRREVALRLSFLSREESLAENLRRWLRRSKESMDRTLLEDSEHEVKLRIVLEHVLQGAETLLESLNGQPDADGNAPASIARLVVAQEAVKSMTKELNEETERRLQLQRQLAEIGFDIPGSADGIRNFALSAPPPRTVSLGQVVKSNPSAVSSSHNAETAEVPASGVDASSTTVADAPQPQPTTSMIPSPAPLDHAPATPKEPTDTQAPIPASHSVCHSSPPLTHDLHGKPEATVDEALAVQPQITVAIADEVPAADMKPPASTETSEEAVSASATTGYSEPHTNGRSPAKDAVPLQDDARALGLDSAVVLTLNTAAPHQAQPNTAAELPRVAASVSADIVPVTVLDGTNTAATTDLSEPKSLLFSPAQTPPPPPLDSSSANDKQTLLAELNSIKSRYQHLQKAFHDCNVTLKDLKREAASLPSSHDMSSVIRTSVDRLDDYNEDARVELEIRVADEERIVTGYETLISVTGALDEEMDESKLQEDIRAFVDGSDRAVTRAMTQFSRKLDDLQHDIASIKKALYEITADDAARPTTPTKNASWSTWTAGILGTSAPSRPVSPAPSFGTVMTSPRQRQASFSLARRPSTPLLAHGRTPSDDGADPFASLGLRIPMPVHVMPAPALPKTGTFLSSMSMGTPLRPGPKQRASSASLFALGLGARGSTFSFAQSPSRMPSSSALGKQEEVKEVDSKEASGDESDSDIE</sequence>
<evidence type="ECO:0000313" key="3">
    <source>
        <dbReference type="EMBL" id="GJE90688.1"/>
    </source>
</evidence>
<name>A0A9P3LDS8_9APHY</name>
<dbReference type="AlphaFoldDB" id="A0A9P3LDS8"/>
<dbReference type="EMBL" id="BPQB01000018">
    <property type="protein sequence ID" value="GJE90688.1"/>
    <property type="molecule type" value="Genomic_DNA"/>
</dbReference>
<feature type="region of interest" description="Disordered" evidence="2">
    <location>
        <begin position="607"/>
        <end position="643"/>
    </location>
</feature>
<reference evidence="3 4" key="1">
    <citation type="submission" date="2021-08" db="EMBL/GenBank/DDBJ databases">
        <title>Draft Genome Sequence of Phanerochaete sordida strain YK-624.</title>
        <authorList>
            <person name="Mori T."/>
            <person name="Dohra H."/>
            <person name="Suzuki T."/>
            <person name="Kawagishi H."/>
            <person name="Hirai H."/>
        </authorList>
    </citation>
    <scope>NUCLEOTIDE SEQUENCE [LARGE SCALE GENOMIC DNA]</scope>
    <source>
        <strain evidence="3 4">YK-624</strain>
    </source>
</reference>
<feature type="region of interest" description="Disordered" evidence="2">
    <location>
        <begin position="1016"/>
        <end position="1055"/>
    </location>
</feature>
<organism evidence="3 4">
    <name type="scientific">Phanerochaete sordida</name>
    <dbReference type="NCBI Taxonomy" id="48140"/>
    <lineage>
        <taxon>Eukaryota</taxon>
        <taxon>Fungi</taxon>
        <taxon>Dikarya</taxon>
        <taxon>Basidiomycota</taxon>
        <taxon>Agaricomycotina</taxon>
        <taxon>Agaricomycetes</taxon>
        <taxon>Polyporales</taxon>
        <taxon>Phanerochaetaceae</taxon>
        <taxon>Phanerochaete</taxon>
    </lineage>
</organism>
<feature type="compositionally biased region" description="Polar residues" evidence="2">
    <location>
        <begin position="919"/>
        <end position="931"/>
    </location>
</feature>
<keyword evidence="1" id="KW-0175">Coiled coil</keyword>